<keyword evidence="3" id="KW-0804">Transcription</keyword>
<dbReference type="Gene3D" id="1.10.150.60">
    <property type="entry name" value="ARID DNA-binding domain"/>
    <property type="match status" value="1"/>
</dbReference>
<feature type="region of interest" description="Disordered" evidence="5">
    <location>
        <begin position="996"/>
        <end position="1031"/>
    </location>
</feature>
<dbReference type="Pfam" id="PF01388">
    <property type="entry name" value="ARID"/>
    <property type="match status" value="1"/>
</dbReference>
<evidence type="ECO:0000313" key="7">
    <source>
        <dbReference type="EMBL" id="CAD7243731.1"/>
    </source>
</evidence>
<keyword evidence="2" id="KW-0805">Transcription regulation</keyword>
<sequence length="1464" mass="158535">MANVLKKDPFPFGSTKEEFLKALKDFHAARGTPISHLPRISGKEIDLHHLYALVVARGGWERVNSRNEWGSLLPEFGQELETVNAAVALKHIYLRYLDHYERLHFLGEDLDRSRDGDEDGARAKRRLTYAQQVVPLTYNAQQHNMSETVRQMTELSQTVYHASDYDRLGLSLLSPLPNERDFALNVCTLLANEGKYSMQLEKCPQVLDYLLFHAGIFRDEGFRILQEEYWKEQRTLNLIRFWKEVIQKQGVKDLVLDHFLGKPAEEEEECLLSPSRDSVATEDDPEIVAISCEGQEGSASNICDIDEDGCDSDYELFTLGRCLGVLDKEGQRVTQIASILRNISFEERNAKIMAAAVPCLRFILACLSSNYGSLPQLAWDTLGNLSQELQLSNVQLKPVFVSYLSYISDTIMSRRDRGRLLAALETLSKLSSQDQNEEFLISLLRNEVYDSVCSLLTVPDIHLLIMTLECLYALSGMGNQPCQVISYSGNAISVLLSLLTIEAQSYGSQACIHMRVVENTMEVDIPPDVANVPSVHIEESASKKVARAAIVDQSEREKEAFAVQWLKKVYVIDLNCSVEQDDLYKGYLQAVSQHFVGQKKSFLYASGFAHCVRVAFGAQVGPLQRPRPGGGIDFIYKGLVKRPPTMITPTTVSSSPPPMSMTPPPLMGPRAVAVSLSPTPANQETPISPILKAQLSCPPKGSSHSTSLTPSTPLSQSLALPSNHNQVMAHPHLSQALLGSISGPKVPTLGHQSHAETPRKAPDLSGSSSLIKSLLASKGGTHGGSHTEGDVNEKGSVEGGSKVKGLLAEMLEKKIAKDPGTLNGLVEKEIRISEKGLEVVGKKANHLVNGEDFSMTHGTKRPSVDESTQSWKKPRLNAVTHDSNSNGLQKEIDGNTTACSHGLHCDDKPERGSTCNDGIHCGKEDQDQINCSAQGSTRTNTDMCSEMSKANNSGEKCPDGIHCGEEKSLSRINCTDGVHGGAGAKEEFPKSAGKCEDGIHCGTDDEDEAETKPNPAPSSASSAKISSSNTAAGRKKIVLPHVCLNPETCGEPECMEAFLDPPTSAASTPKPQPEAIVTSSGPTSTMISSTSLIVNQTPGSQSQLLVVKQGNQQYHYVVRQPMIVQQSGGPGSSQLVLTSTNQTGSTGSASPQQSALLVSQGQPGHMKTAILLVPQQTGAGGSNAQRMNASPITITAHPSVISITPSSGDSQSQQQQHHMPSSAIVTGTVIQQKPATATTVTVNSGPASNLRTHAITRAAAQANEVQKGTLNVTTMMSSAAKTMKPTVSQKPTVTITSGPANAPTTSASQASSKHVPKDVYLCEWRGCLAGFKKASSVYIHACETHVPQNAEELPCLWDRCDGTKRKKLSLMTHLLDRHCNEQHGMDEKEKVSSSVSTLYPCVQVLKLNLVRRRQLALTGKTTVPEPPKPSPHPGYAPNAAYQAIRRHALDALAALDKQASFIFL</sequence>
<evidence type="ECO:0000256" key="4">
    <source>
        <dbReference type="ARBA" id="ARBA00023242"/>
    </source>
</evidence>
<dbReference type="GO" id="GO:0003677">
    <property type="term" value="F:DNA binding"/>
    <property type="evidence" value="ECO:0007669"/>
    <property type="project" value="InterPro"/>
</dbReference>
<reference evidence="7" key="1">
    <citation type="submission" date="2020-11" db="EMBL/GenBank/DDBJ databases">
        <authorList>
            <person name="Tran Van P."/>
        </authorList>
    </citation>
    <scope>NUCLEOTIDE SEQUENCE</scope>
</reference>
<dbReference type="Proteomes" id="UP000677054">
    <property type="component" value="Unassembled WGS sequence"/>
</dbReference>
<feature type="compositionally biased region" description="Low complexity" evidence="5">
    <location>
        <begin position="764"/>
        <end position="779"/>
    </location>
</feature>
<evidence type="ECO:0000256" key="1">
    <source>
        <dbReference type="ARBA" id="ARBA00022853"/>
    </source>
</evidence>
<evidence type="ECO:0000256" key="5">
    <source>
        <dbReference type="SAM" id="MobiDB-lite"/>
    </source>
</evidence>
<dbReference type="SMART" id="SM01014">
    <property type="entry name" value="ARID"/>
    <property type="match status" value="1"/>
</dbReference>
<dbReference type="PROSITE" id="PS00028">
    <property type="entry name" value="ZINC_FINGER_C2H2_1"/>
    <property type="match status" value="1"/>
</dbReference>
<feature type="region of interest" description="Disordered" evidence="5">
    <location>
        <begin position="852"/>
        <end position="871"/>
    </location>
</feature>
<dbReference type="PANTHER" id="PTHR22970">
    <property type="entry name" value="AT-RICH INTERACTIVE DOMAIN-CONTAINING PROTEIN 2"/>
    <property type="match status" value="1"/>
</dbReference>
<dbReference type="PROSITE" id="PS51011">
    <property type="entry name" value="ARID"/>
    <property type="match status" value="1"/>
</dbReference>
<protein>
    <recommendedName>
        <fullName evidence="6">ARID domain-containing protein</fullName>
    </recommendedName>
</protein>
<feature type="compositionally biased region" description="Low complexity" evidence="5">
    <location>
        <begin position="702"/>
        <end position="719"/>
    </location>
</feature>
<gene>
    <name evidence="7" type="ORF">DSTB1V02_LOCUS3645</name>
</gene>
<dbReference type="InterPro" id="IPR013087">
    <property type="entry name" value="Znf_C2H2_type"/>
</dbReference>
<feature type="region of interest" description="Disordered" evidence="5">
    <location>
        <begin position="745"/>
        <end position="798"/>
    </location>
</feature>
<feature type="compositionally biased region" description="Low complexity" evidence="5">
    <location>
        <begin position="1017"/>
        <end position="1031"/>
    </location>
</feature>
<accession>A0A7R8X491</accession>
<dbReference type="EMBL" id="CAJPEV010000487">
    <property type="protein sequence ID" value="CAG0885774.1"/>
    <property type="molecule type" value="Genomic_DNA"/>
</dbReference>
<dbReference type="PANTHER" id="PTHR22970:SF14">
    <property type="entry name" value="AT-RICH INTERACTIVE DOMAIN-CONTAINING PROTEIN 2"/>
    <property type="match status" value="1"/>
</dbReference>
<dbReference type="InterPro" id="IPR052406">
    <property type="entry name" value="Chromatin_Remodeling_Comp"/>
</dbReference>
<name>A0A7R8X491_9CRUS</name>
<evidence type="ECO:0000313" key="8">
    <source>
        <dbReference type="Proteomes" id="UP000677054"/>
    </source>
</evidence>
<evidence type="ECO:0000256" key="2">
    <source>
        <dbReference type="ARBA" id="ARBA00023015"/>
    </source>
</evidence>
<feature type="compositionally biased region" description="Basic and acidic residues" evidence="5">
    <location>
        <begin position="785"/>
        <end position="796"/>
    </location>
</feature>
<feature type="compositionally biased region" description="Pro residues" evidence="5">
    <location>
        <begin position="1424"/>
        <end position="1434"/>
    </location>
</feature>
<keyword evidence="4" id="KW-0539">Nucleus</keyword>
<dbReference type="EMBL" id="LR900004">
    <property type="protein sequence ID" value="CAD7243731.1"/>
    <property type="molecule type" value="Genomic_DNA"/>
</dbReference>
<feature type="compositionally biased region" description="Basic and acidic residues" evidence="5">
    <location>
        <begin position="753"/>
        <end position="762"/>
    </location>
</feature>
<feature type="region of interest" description="Disordered" evidence="5">
    <location>
        <begin position="1281"/>
        <end position="1310"/>
    </location>
</feature>
<dbReference type="SUPFAM" id="SSF48371">
    <property type="entry name" value="ARM repeat"/>
    <property type="match status" value="1"/>
</dbReference>
<proteinExistence type="predicted"/>
<organism evidence="7">
    <name type="scientific">Darwinula stevensoni</name>
    <dbReference type="NCBI Taxonomy" id="69355"/>
    <lineage>
        <taxon>Eukaryota</taxon>
        <taxon>Metazoa</taxon>
        <taxon>Ecdysozoa</taxon>
        <taxon>Arthropoda</taxon>
        <taxon>Crustacea</taxon>
        <taxon>Oligostraca</taxon>
        <taxon>Ostracoda</taxon>
        <taxon>Podocopa</taxon>
        <taxon>Podocopida</taxon>
        <taxon>Darwinulocopina</taxon>
        <taxon>Darwinuloidea</taxon>
        <taxon>Darwinulidae</taxon>
        <taxon>Darwinula</taxon>
    </lineage>
</organism>
<feature type="region of interest" description="Disordered" evidence="5">
    <location>
        <begin position="1418"/>
        <end position="1437"/>
    </location>
</feature>
<dbReference type="SUPFAM" id="SSF46774">
    <property type="entry name" value="ARID-like"/>
    <property type="match status" value="1"/>
</dbReference>
<evidence type="ECO:0000259" key="6">
    <source>
        <dbReference type="PROSITE" id="PS51011"/>
    </source>
</evidence>
<dbReference type="OrthoDB" id="338531at2759"/>
<dbReference type="GO" id="GO:0006325">
    <property type="term" value="P:chromatin organization"/>
    <property type="evidence" value="ECO:0007669"/>
    <property type="project" value="UniProtKB-KW"/>
</dbReference>
<dbReference type="SMART" id="SM00501">
    <property type="entry name" value="BRIGHT"/>
    <property type="match status" value="1"/>
</dbReference>
<dbReference type="InterPro" id="IPR011989">
    <property type="entry name" value="ARM-like"/>
</dbReference>
<feature type="domain" description="ARID" evidence="6">
    <location>
        <begin position="13"/>
        <end position="105"/>
    </location>
</feature>
<dbReference type="InterPro" id="IPR016024">
    <property type="entry name" value="ARM-type_fold"/>
</dbReference>
<feature type="region of interest" description="Disordered" evidence="5">
    <location>
        <begin position="693"/>
        <end position="719"/>
    </location>
</feature>
<evidence type="ECO:0000256" key="3">
    <source>
        <dbReference type="ARBA" id="ARBA00023163"/>
    </source>
</evidence>
<dbReference type="Gene3D" id="1.25.10.10">
    <property type="entry name" value="Leucine-rich Repeat Variant"/>
    <property type="match status" value="1"/>
</dbReference>
<dbReference type="InterPro" id="IPR001606">
    <property type="entry name" value="ARID_dom"/>
</dbReference>
<feature type="region of interest" description="Disordered" evidence="5">
    <location>
        <begin position="1062"/>
        <end position="1083"/>
    </location>
</feature>
<keyword evidence="8" id="KW-1185">Reference proteome</keyword>
<dbReference type="InterPro" id="IPR036431">
    <property type="entry name" value="ARID_dom_sf"/>
</dbReference>
<keyword evidence="1" id="KW-0156">Chromatin regulator</keyword>